<dbReference type="PANTHER" id="PTHR32097">
    <property type="entry name" value="CAMP-BINDING PROTEIN 1-RELATED"/>
    <property type="match status" value="1"/>
</dbReference>
<dbReference type="RefSeq" id="WP_145365345.1">
    <property type="nucleotide sequence ID" value="NZ_CP036268.1"/>
</dbReference>
<keyword evidence="1" id="KW-0778">Tellurium resistance</keyword>
<dbReference type="PANTHER" id="PTHR32097:SF18">
    <property type="entry name" value="RING-TYPE DOMAIN-CONTAINING PROTEIN"/>
    <property type="match status" value="1"/>
</dbReference>
<sequence length="705" mass="79176">MVESLTKSEIFLAKCGKVLVGEGDYRARIAVVSTVAKNLQSLGFGLSSTLLARLSTLSDEQVVDWYEGVSPLLRRLVGANRPFEPMYPNFPRQVMEASEAELYFNAMTHYFGFALSDHLNDPSLVVLPNYEKESRPPLDEFHQLRWIDLGSEIEFRSIFTRLVSANGSLSEFDKRTLKWFAANESVQELLPERIPQKENLAFLVSLLEDRNCLIEYVKTATDVLRIAVAMSGGDVSLGEPTKFRSFSKPERKFLLKCLENSGDRRTEDMLRWKSRWIRLGEFLHPGDYKKRFPNALAAFDVIRNDIPFKTFNAKVEESISRGDPHSITSLLTQRPGEFARRLDHILRSVDEPEMVLTTFFSVAGQVSTPVLLQAWAHFRQRDSLSSRAFFPKGNAAKVQFSTDKLPPLAPSLTLAAARGLRSQLMQRFARLPRLGKVWIDERLTEVFVPHSQRSASRSLRAITRGSSFQLPSGDTLRFFCWWKNIYNAAGTSSSRVDLDLSASLFSDNWQTSGEIAYYNLRSGECYHSGDVTSAPKGACEFIDISLESVRSMGARYVVMSVLSYTGQPFAALPECFGGWMIRKRPNSGEIFEPKTVVDKIDITASTRACVPVIVDAEERRVHWADLGLKSAAQINNAARNSVGLSQIGQAIVDLKKPTLYDLLEMHAEARGEVVQNMQSAETVFGLHEGDLTAFDSDRILSEFLA</sequence>
<dbReference type="EMBL" id="CP036268">
    <property type="protein sequence ID" value="QDT39186.1"/>
    <property type="molecule type" value="Genomic_DNA"/>
</dbReference>
<evidence type="ECO:0000313" key="3">
    <source>
        <dbReference type="Proteomes" id="UP000317318"/>
    </source>
</evidence>
<gene>
    <name evidence="2" type="ORF">Pan189_35890</name>
</gene>
<dbReference type="Proteomes" id="UP000317318">
    <property type="component" value="Chromosome"/>
</dbReference>
<keyword evidence="3" id="KW-1185">Reference proteome</keyword>
<protein>
    <recommendedName>
        <fullName evidence="4">Cytoplasmic protein</fullName>
    </recommendedName>
</protein>
<dbReference type="KEGG" id="svp:Pan189_35890"/>
<dbReference type="CDD" id="cd06974">
    <property type="entry name" value="TerD_like"/>
    <property type="match status" value="1"/>
</dbReference>
<organism evidence="2 3">
    <name type="scientific">Stratiformator vulcanicus</name>
    <dbReference type="NCBI Taxonomy" id="2527980"/>
    <lineage>
        <taxon>Bacteria</taxon>
        <taxon>Pseudomonadati</taxon>
        <taxon>Planctomycetota</taxon>
        <taxon>Planctomycetia</taxon>
        <taxon>Planctomycetales</taxon>
        <taxon>Planctomycetaceae</taxon>
        <taxon>Stratiformator</taxon>
    </lineage>
</organism>
<name>A0A517R5K9_9PLAN</name>
<evidence type="ECO:0008006" key="4">
    <source>
        <dbReference type="Google" id="ProtNLM"/>
    </source>
</evidence>
<dbReference type="GO" id="GO:0046690">
    <property type="term" value="P:response to tellurium ion"/>
    <property type="evidence" value="ECO:0007669"/>
    <property type="project" value="UniProtKB-KW"/>
</dbReference>
<dbReference type="OrthoDB" id="229560at2"/>
<dbReference type="AlphaFoldDB" id="A0A517R5K9"/>
<reference evidence="2 3" key="1">
    <citation type="submission" date="2019-02" db="EMBL/GenBank/DDBJ databases">
        <title>Deep-cultivation of Planctomycetes and their phenomic and genomic characterization uncovers novel biology.</title>
        <authorList>
            <person name="Wiegand S."/>
            <person name="Jogler M."/>
            <person name="Boedeker C."/>
            <person name="Pinto D."/>
            <person name="Vollmers J."/>
            <person name="Rivas-Marin E."/>
            <person name="Kohn T."/>
            <person name="Peeters S.H."/>
            <person name="Heuer A."/>
            <person name="Rast P."/>
            <person name="Oberbeckmann S."/>
            <person name="Bunk B."/>
            <person name="Jeske O."/>
            <person name="Meyerdierks A."/>
            <person name="Storesund J.E."/>
            <person name="Kallscheuer N."/>
            <person name="Luecker S."/>
            <person name="Lage O.M."/>
            <person name="Pohl T."/>
            <person name="Merkel B.J."/>
            <person name="Hornburger P."/>
            <person name="Mueller R.-W."/>
            <person name="Bruemmer F."/>
            <person name="Labrenz M."/>
            <person name="Spormann A.M."/>
            <person name="Op den Camp H."/>
            <person name="Overmann J."/>
            <person name="Amann R."/>
            <person name="Jetten M.S.M."/>
            <person name="Mascher T."/>
            <person name="Medema M.H."/>
            <person name="Devos D.P."/>
            <person name="Kaster A.-K."/>
            <person name="Ovreas L."/>
            <person name="Rohde M."/>
            <person name="Galperin M.Y."/>
            <person name="Jogler C."/>
        </authorList>
    </citation>
    <scope>NUCLEOTIDE SEQUENCE [LARGE SCALE GENOMIC DNA]</scope>
    <source>
        <strain evidence="2 3">Pan189</strain>
    </source>
</reference>
<dbReference type="InterPro" id="IPR003325">
    <property type="entry name" value="TerD"/>
</dbReference>
<dbReference type="Gene3D" id="2.60.60.30">
    <property type="entry name" value="sav2460 like domains"/>
    <property type="match status" value="1"/>
</dbReference>
<evidence type="ECO:0000313" key="2">
    <source>
        <dbReference type="EMBL" id="QDT39186.1"/>
    </source>
</evidence>
<proteinExistence type="predicted"/>
<dbReference type="InterPro" id="IPR051324">
    <property type="entry name" value="Stress/Tellurium_Resist"/>
</dbReference>
<accession>A0A517R5K9</accession>
<evidence type="ECO:0000256" key="1">
    <source>
        <dbReference type="ARBA" id="ARBA00022686"/>
    </source>
</evidence>